<dbReference type="GO" id="GO:0006457">
    <property type="term" value="P:protein folding"/>
    <property type="evidence" value="ECO:0007669"/>
    <property type="project" value="UniProtKB-UniRule"/>
</dbReference>
<proteinExistence type="inferred from homology"/>
<dbReference type="Proteomes" id="UP000179344">
    <property type="component" value="Unassembled WGS sequence"/>
</dbReference>
<dbReference type="SMART" id="SM00271">
    <property type="entry name" value="DnaJ"/>
    <property type="match status" value="1"/>
</dbReference>
<dbReference type="SUPFAM" id="SSF47144">
    <property type="entry name" value="HSC20 (HSCB), C-terminal oligomerisation domain"/>
    <property type="match status" value="1"/>
</dbReference>
<dbReference type="InterPro" id="IPR004640">
    <property type="entry name" value="HscB"/>
</dbReference>
<dbReference type="NCBIfam" id="TIGR00714">
    <property type="entry name" value="hscB"/>
    <property type="match status" value="1"/>
</dbReference>
<dbReference type="GO" id="GO:0051259">
    <property type="term" value="P:protein complex oligomerization"/>
    <property type="evidence" value="ECO:0007669"/>
    <property type="project" value="InterPro"/>
</dbReference>
<dbReference type="PANTHER" id="PTHR14021">
    <property type="entry name" value="IRON-SULFUR CLUSTER CO-CHAPERONE PROTEIN HSCB"/>
    <property type="match status" value="1"/>
</dbReference>
<comment type="subunit">
    <text evidence="4">Interacts with HscA and stimulates its ATPase activity.</text>
</comment>
<evidence type="ECO:0000256" key="1">
    <source>
        <dbReference type="ARBA" id="ARBA00010476"/>
    </source>
</evidence>
<dbReference type="GO" id="GO:0001671">
    <property type="term" value="F:ATPase activator activity"/>
    <property type="evidence" value="ECO:0007669"/>
    <property type="project" value="InterPro"/>
</dbReference>
<feature type="domain" description="J" evidence="5">
    <location>
        <begin position="8"/>
        <end position="82"/>
    </location>
</feature>
<organism evidence="6 7">
    <name type="scientific">Candidatus Muproteobacteria bacterium RBG_16_65_31</name>
    <dbReference type="NCBI Taxonomy" id="1817759"/>
    <lineage>
        <taxon>Bacteria</taxon>
        <taxon>Pseudomonadati</taxon>
        <taxon>Pseudomonadota</taxon>
        <taxon>Candidatus Muproteobacteria</taxon>
    </lineage>
</organism>
<comment type="caution">
    <text evidence="6">The sequence shown here is derived from an EMBL/GenBank/DDBJ whole genome shotgun (WGS) entry which is preliminary data.</text>
</comment>
<dbReference type="GO" id="GO:0051087">
    <property type="term" value="F:protein-folding chaperone binding"/>
    <property type="evidence" value="ECO:0007669"/>
    <property type="project" value="InterPro"/>
</dbReference>
<dbReference type="InterPro" id="IPR009073">
    <property type="entry name" value="HscB_oligo_C"/>
</dbReference>
<evidence type="ECO:0000256" key="3">
    <source>
        <dbReference type="ARBA" id="ARBA00025596"/>
    </source>
</evidence>
<evidence type="ECO:0000256" key="4">
    <source>
        <dbReference type="HAMAP-Rule" id="MF_00682"/>
    </source>
</evidence>
<name>A0A1F6TGS1_9PROT</name>
<evidence type="ECO:0000259" key="5">
    <source>
        <dbReference type="PROSITE" id="PS50076"/>
    </source>
</evidence>
<dbReference type="PANTHER" id="PTHR14021:SF15">
    <property type="entry name" value="IRON-SULFUR CLUSTER CO-CHAPERONE PROTEIN HSCB"/>
    <property type="match status" value="1"/>
</dbReference>
<keyword evidence="2 4" id="KW-0143">Chaperone</keyword>
<dbReference type="SUPFAM" id="SSF46565">
    <property type="entry name" value="Chaperone J-domain"/>
    <property type="match status" value="1"/>
</dbReference>
<dbReference type="EMBL" id="MFST01000053">
    <property type="protein sequence ID" value="OGI44333.1"/>
    <property type="molecule type" value="Genomic_DNA"/>
</dbReference>
<gene>
    <name evidence="4" type="primary">hscB</name>
    <name evidence="6" type="ORF">A2V92_05545</name>
</gene>
<evidence type="ECO:0000256" key="2">
    <source>
        <dbReference type="ARBA" id="ARBA00023186"/>
    </source>
</evidence>
<dbReference type="Gene3D" id="1.10.287.110">
    <property type="entry name" value="DnaJ domain"/>
    <property type="match status" value="1"/>
</dbReference>
<dbReference type="InterPro" id="IPR036386">
    <property type="entry name" value="HscB_C_sf"/>
</dbReference>
<dbReference type="GO" id="GO:0044571">
    <property type="term" value="P:[2Fe-2S] cluster assembly"/>
    <property type="evidence" value="ECO:0007669"/>
    <property type="project" value="InterPro"/>
</dbReference>
<comment type="function">
    <text evidence="3 4">Co-chaperone involved in the maturation of iron-sulfur cluster-containing proteins. Seems to help targeting proteins to be folded toward HscA.</text>
</comment>
<evidence type="ECO:0000313" key="7">
    <source>
        <dbReference type="Proteomes" id="UP000179344"/>
    </source>
</evidence>
<dbReference type="Pfam" id="PF07743">
    <property type="entry name" value="HSCB_C"/>
    <property type="match status" value="1"/>
</dbReference>
<dbReference type="InterPro" id="IPR001623">
    <property type="entry name" value="DnaJ_domain"/>
</dbReference>
<sequence length="176" mass="20146">MRAEPGKDYFELFGLPVAYDVDPADLTARYRALQGRVHPDRFAGASDTERRLSLQLTTLINEAFQVLKDPVRRGRYLLELRGVAMDDAGDTVVDPAFLAEQMELRERLEQLRAGPDPRRRLDELAGDLARRLQAKGDEFRGLYSRGEANRARAAVREMQFLDKLRREIEDLEAELT</sequence>
<comment type="similarity">
    <text evidence="1 4">Belongs to the HscB family.</text>
</comment>
<dbReference type="Gene3D" id="1.20.1280.20">
    <property type="entry name" value="HscB, C-terminal domain"/>
    <property type="match status" value="1"/>
</dbReference>
<dbReference type="PROSITE" id="PS50076">
    <property type="entry name" value="DNAJ_2"/>
    <property type="match status" value="1"/>
</dbReference>
<dbReference type="CDD" id="cd06257">
    <property type="entry name" value="DnaJ"/>
    <property type="match status" value="1"/>
</dbReference>
<dbReference type="InterPro" id="IPR036869">
    <property type="entry name" value="J_dom_sf"/>
</dbReference>
<dbReference type="HAMAP" id="MF_00682">
    <property type="entry name" value="HscB"/>
    <property type="match status" value="1"/>
</dbReference>
<evidence type="ECO:0000313" key="6">
    <source>
        <dbReference type="EMBL" id="OGI44333.1"/>
    </source>
</evidence>
<accession>A0A1F6TGS1</accession>
<dbReference type="AlphaFoldDB" id="A0A1F6TGS1"/>
<reference evidence="6 7" key="1">
    <citation type="journal article" date="2016" name="Nat. Commun.">
        <title>Thousands of microbial genomes shed light on interconnected biogeochemical processes in an aquifer system.</title>
        <authorList>
            <person name="Anantharaman K."/>
            <person name="Brown C.T."/>
            <person name="Hug L.A."/>
            <person name="Sharon I."/>
            <person name="Castelle C.J."/>
            <person name="Probst A.J."/>
            <person name="Thomas B.C."/>
            <person name="Singh A."/>
            <person name="Wilkins M.J."/>
            <person name="Karaoz U."/>
            <person name="Brodie E.L."/>
            <person name="Williams K.H."/>
            <person name="Hubbard S.S."/>
            <person name="Banfield J.F."/>
        </authorList>
    </citation>
    <scope>NUCLEOTIDE SEQUENCE [LARGE SCALE GENOMIC DNA]</scope>
</reference>
<protein>
    <recommendedName>
        <fullName evidence="4">Co-chaperone protein HscB homolog</fullName>
    </recommendedName>
</protein>